<keyword evidence="16" id="KW-1185">Reference proteome</keyword>
<dbReference type="NCBIfam" id="NF012229">
    <property type="entry name" value="bla_class_B_core"/>
    <property type="match status" value="1"/>
</dbReference>
<dbReference type="Gene3D" id="3.60.15.10">
    <property type="entry name" value="Ribonuclease Z/Hydroxyacylglutathione hydrolase-like"/>
    <property type="match status" value="1"/>
</dbReference>
<evidence type="ECO:0000259" key="14">
    <source>
        <dbReference type="SMART" id="SM00849"/>
    </source>
</evidence>
<evidence type="ECO:0000256" key="10">
    <source>
        <dbReference type="ARBA" id="ARBA00022801"/>
    </source>
</evidence>
<evidence type="ECO:0000256" key="3">
    <source>
        <dbReference type="ARBA" id="ARBA00004418"/>
    </source>
</evidence>
<dbReference type="GO" id="GO:0017001">
    <property type="term" value="P:antibiotic catabolic process"/>
    <property type="evidence" value="ECO:0007669"/>
    <property type="project" value="InterPro"/>
</dbReference>
<comment type="subcellular location">
    <subcellularLocation>
        <location evidence="3">Periplasm</location>
    </subcellularLocation>
</comment>
<dbReference type="SMART" id="SM00849">
    <property type="entry name" value="Lactamase_B"/>
    <property type="match status" value="1"/>
</dbReference>
<evidence type="ECO:0000313" key="15">
    <source>
        <dbReference type="EMBL" id="SEW51648.1"/>
    </source>
</evidence>
<protein>
    <recommendedName>
        <fullName evidence="6">beta-lactamase</fullName>
        <ecNumber evidence="6">3.5.2.6</ecNumber>
    </recommendedName>
</protein>
<dbReference type="PANTHER" id="PTHR42951:SF4">
    <property type="entry name" value="ACYL-COENZYME A THIOESTERASE MBLAC2"/>
    <property type="match status" value="1"/>
</dbReference>
<keyword evidence="7" id="KW-0479">Metal-binding</keyword>
<sequence length="242" mass="27157">MRRVFAFICLLLISGSIAAQKSPFRIKTAHLTGNIYVYTSYGEFNNTVYAANAVYALTDSGVVIIDTPWSEDQTQQLLDTIEQRHHLKVIACIVTHFHEDRTAGLNVMKKHGVITYSTALTKELCKEHNNPQAERTIRNDVHHNIDGLKLQTFFPGEGHSKDNIVVWFPQSKVLYGGCFIKSAEAKDIGNVADGNVKAWPASLARVKKQFPNPKYVIPGHDDWHGTVKAIMGRTTELVNQQR</sequence>
<proteinExistence type="inferred from homology"/>
<dbReference type="AlphaFoldDB" id="A0A1I0S7D8"/>
<keyword evidence="8 13" id="KW-0732">Signal</keyword>
<evidence type="ECO:0000313" key="16">
    <source>
        <dbReference type="Proteomes" id="UP000199310"/>
    </source>
</evidence>
<name>A0A1I0S7D8_9BACT</name>
<evidence type="ECO:0000256" key="4">
    <source>
        <dbReference type="ARBA" id="ARBA00005250"/>
    </source>
</evidence>
<evidence type="ECO:0000256" key="7">
    <source>
        <dbReference type="ARBA" id="ARBA00022723"/>
    </source>
</evidence>
<evidence type="ECO:0000256" key="12">
    <source>
        <dbReference type="ARBA" id="ARBA00023251"/>
    </source>
</evidence>
<keyword evidence="9" id="KW-0574">Periplasm</keyword>
<comment type="cofactor">
    <cofactor evidence="2">
        <name>Zn(2+)</name>
        <dbReference type="ChEBI" id="CHEBI:29105"/>
    </cofactor>
</comment>
<reference evidence="16" key="1">
    <citation type="submission" date="2016-10" db="EMBL/GenBank/DDBJ databases">
        <authorList>
            <person name="Varghese N."/>
            <person name="Submissions S."/>
        </authorList>
    </citation>
    <scope>NUCLEOTIDE SEQUENCE [LARGE SCALE GENOMIC DNA]</scope>
    <source>
        <strain evidence="16">DSM 3695</strain>
    </source>
</reference>
<dbReference type="InterPro" id="IPR058199">
    <property type="entry name" value="BlaB//VIM/IMP-1"/>
</dbReference>
<dbReference type="InterPro" id="IPR036866">
    <property type="entry name" value="RibonucZ/Hydroxyglut_hydro"/>
</dbReference>
<dbReference type="STRING" id="29529.SAMN04488122_4412"/>
<comment type="subunit">
    <text evidence="5">Monomer.</text>
</comment>
<evidence type="ECO:0000256" key="11">
    <source>
        <dbReference type="ARBA" id="ARBA00022833"/>
    </source>
</evidence>
<accession>A0A1I0S7D8</accession>
<keyword evidence="11" id="KW-0862">Zinc</keyword>
<gene>
    <name evidence="15" type="ORF">SAMN04488122_4412</name>
</gene>
<feature type="domain" description="Metallo-beta-lactamase" evidence="14">
    <location>
        <begin position="51"/>
        <end position="220"/>
    </location>
</feature>
<evidence type="ECO:0000256" key="9">
    <source>
        <dbReference type="ARBA" id="ARBA00022764"/>
    </source>
</evidence>
<dbReference type="GO" id="GO:0008800">
    <property type="term" value="F:beta-lactamase activity"/>
    <property type="evidence" value="ECO:0007669"/>
    <property type="project" value="UniProtKB-EC"/>
</dbReference>
<dbReference type="Pfam" id="PF00753">
    <property type="entry name" value="Lactamase_B"/>
    <property type="match status" value="1"/>
</dbReference>
<evidence type="ECO:0000256" key="1">
    <source>
        <dbReference type="ARBA" id="ARBA00001526"/>
    </source>
</evidence>
<dbReference type="InterPro" id="IPR001018">
    <property type="entry name" value="Beta-lactamase_class-B_CS"/>
</dbReference>
<dbReference type="Proteomes" id="UP000199310">
    <property type="component" value="Unassembled WGS sequence"/>
</dbReference>
<dbReference type="SUPFAM" id="SSF56281">
    <property type="entry name" value="Metallo-hydrolase/oxidoreductase"/>
    <property type="match status" value="1"/>
</dbReference>
<feature type="chain" id="PRO_5011704014" description="beta-lactamase" evidence="13">
    <location>
        <begin position="19"/>
        <end position="242"/>
    </location>
</feature>
<dbReference type="EMBL" id="FOJG01000002">
    <property type="protein sequence ID" value="SEW51648.1"/>
    <property type="molecule type" value="Genomic_DNA"/>
</dbReference>
<evidence type="ECO:0000256" key="13">
    <source>
        <dbReference type="SAM" id="SignalP"/>
    </source>
</evidence>
<dbReference type="PANTHER" id="PTHR42951">
    <property type="entry name" value="METALLO-BETA-LACTAMASE DOMAIN-CONTAINING"/>
    <property type="match status" value="1"/>
</dbReference>
<evidence type="ECO:0000256" key="5">
    <source>
        <dbReference type="ARBA" id="ARBA00011245"/>
    </source>
</evidence>
<keyword evidence="10" id="KW-0378">Hydrolase</keyword>
<dbReference type="GO" id="GO:0042597">
    <property type="term" value="C:periplasmic space"/>
    <property type="evidence" value="ECO:0007669"/>
    <property type="project" value="UniProtKB-SubCell"/>
</dbReference>
<comment type="similarity">
    <text evidence="4">Belongs to the metallo-beta-lactamase superfamily. Class-B beta-lactamase family.</text>
</comment>
<keyword evidence="12" id="KW-0046">Antibiotic resistance</keyword>
<dbReference type="InterPro" id="IPR050855">
    <property type="entry name" value="NDM-1-like"/>
</dbReference>
<dbReference type="InterPro" id="IPR001279">
    <property type="entry name" value="Metallo-B-lactamas"/>
</dbReference>
<dbReference type="RefSeq" id="WP_089898078.1">
    <property type="nucleotide sequence ID" value="NZ_FOJG01000002.1"/>
</dbReference>
<comment type="catalytic activity">
    <reaction evidence="1">
        <text>a beta-lactam + H2O = a substituted beta-amino acid</text>
        <dbReference type="Rhea" id="RHEA:20401"/>
        <dbReference type="ChEBI" id="CHEBI:15377"/>
        <dbReference type="ChEBI" id="CHEBI:35627"/>
        <dbReference type="ChEBI" id="CHEBI:140347"/>
        <dbReference type="EC" id="3.5.2.6"/>
    </reaction>
</comment>
<dbReference type="GO" id="GO:0008270">
    <property type="term" value="F:zinc ion binding"/>
    <property type="evidence" value="ECO:0007669"/>
    <property type="project" value="InterPro"/>
</dbReference>
<evidence type="ECO:0000256" key="6">
    <source>
        <dbReference type="ARBA" id="ARBA00012865"/>
    </source>
</evidence>
<evidence type="ECO:0000256" key="8">
    <source>
        <dbReference type="ARBA" id="ARBA00022729"/>
    </source>
</evidence>
<dbReference type="OrthoDB" id="9769598at2"/>
<organism evidence="15 16">
    <name type="scientific">Chitinophaga arvensicola</name>
    <dbReference type="NCBI Taxonomy" id="29529"/>
    <lineage>
        <taxon>Bacteria</taxon>
        <taxon>Pseudomonadati</taxon>
        <taxon>Bacteroidota</taxon>
        <taxon>Chitinophagia</taxon>
        <taxon>Chitinophagales</taxon>
        <taxon>Chitinophagaceae</taxon>
        <taxon>Chitinophaga</taxon>
    </lineage>
</organism>
<dbReference type="GO" id="GO:0046677">
    <property type="term" value="P:response to antibiotic"/>
    <property type="evidence" value="ECO:0007669"/>
    <property type="project" value="UniProtKB-KW"/>
</dbReference>
<evidence type="ECO:0000256" key="2">
    <source>
        <dbReference type="ARBA" id="ARBA00001947"/>
    </source>
</evidence>
<dbReference type="EC" id="3.5.2.6" evidence="6"/>
<dbReference type="PROSITE" id="PS00744">
    <property type="entry name" value="BETA_LACTAMASE_B_2"/>
    <property type="match status" value="1"/>
</dbReference>
<dbReference type="NCBIfam" id="NF012146">
    <property type="entry name" value="blaB-IND-MUS"/>
    <property type="match status" value="1"/>
</dbReference>
<dbReference type="NCBIfam" id="NF033088">
    <property type="entry name" value="bla_subclass_B1"/>
    <property type="match status" value="1"/>
</dbReference>
<feature type="signal peptide" evidence="13">
    <location>
        <begin position="1"/>
        <end position="18"/>
    </location>
</feature>